<evidence type="ECO:0000313" key="2">
    <source>
        <dbReference type="Proteomes" id="UP000805704"/>
    </source>
</evidence>
<name>A0ACB7EFS9_NIBAL</name>
<comment type="caution">
    <text evidence="1">The sequence shown here is derived from an EMBL/GenBank/DDBJ whole genome shotgun (WGS) entry which is preliminary data.</text>
</comment>
<organism evidence="1 2">
    <name type="scientific">Nibea albiflora</name>
    <name type="common">Yellow drum</name>
    <name type="synonym">Corvina albiflora</name>
    <dbReference type="NCBI Taxonomy" id="240163"/>
    <lineage>
        <taxon>Eukaryota</taxon>
        <taxon>Metazoa</taxon>
        <taxon>Chordata</taxon>
        <taxon>Craniata</taxon>
        <taxon>Vertebrata</taxon>
        <taxon>Euteleostomi</taxon>
        <taxon>Actinopterygii</taxon>
        <taxon>Neopterygii</taxon>
        <taxon>Teleostei</taxon>
        <taxon>Neoteleostei</taxon>
        <taxon>Acanthomorphata</taxon>
        <taxon>Eupercaria</taxon>
        <taxon>Sciaenidae</taxon>
        <taxon>Nibea</taxon>
    </lineage>
</organism>
<keyword evidence="2" id="KW-1185">Reference proteome</keyword>
<evidence type="ECO:0000313" key="1">
    <source>
        <dbReference type="EMBL" id="KAG8000738.1"/>
    </source>
</evidence>
<dbReference type="EMBL" id="CM024796">
    <property type="protein sequence ID" value="KAG8000738.1"/>
    <property type="molecule type" value="Genomic_DNA"/>
</dbReference>
<feature type="non-terminal residue" evidence="1">
    <location>
        <position position="153"/>
    </location>
</feature>
<reference evidence="1" key="1">
    <citation type="submission" date="2020-04" db="EMBL/GenBank/DDBJ databases">
        <title>A chromosome-scale assembly and high-density genetic map of the yellow drum (Nibea albiflora) genome.</title>
        <authorList>
            <person name="Xu D."/>
            <person name="Zhang W."/>
            <person name="Chen R."/>
            <person name="Tan P."/>
            <person name="Wang L."/>
            <person name="Song H."/>
            <person name="Tian L."/>
            <person name="Zhu Q."/>
            <person name="Wang B."/>
        </authorList>
    </citation>
    <scope>NUCLEOTIDE SEQUENCE</scope>
    <source>
        <strain evidence="1">ZJHYS-2018</strain>
    </source>
</reference>
<gene>
    <name evidence="1" type="ORF">GBF38_017223</name>
</gene>
<sequence>MGSRASVVPELELSSLCDYGRCKKMEGGKKKRQERSSHGVPGRLPGLYFSTLRKLSATVLGVLEIMETWFLNHVLGLSLAVLLLGLPPPLGAGTPGNNSTDSVTAGFDYSDEVSDVGNNATSTSHSSESLSPSQRNILLTHNAETHTAAAGNF</sequence>
<dbReference type="Proteomes" id="UP000805704">
    <property type="component" value="Chromosome 8"/>
</dbReference>
<proteinExistence type="predicted"/>
<accession>A0ACB7EFS9</accession>
<protein>
    <submittedName>
        <fullName evidence="1">Uncharacterized protein</fullName>
    </submittedName>
</protein>